<dbReference type="Gene3D" id="1.10.1520.10">
    <property type="entry name" value="Ribonuclease III domain"/>
    <property type="match status" value="1"/>
</dbReference>
<evidence type="ECO:0000259" key="2">
    <source>
        <dbReference type="PROSITE" id="PS50142"/>
    </source>
</evidence>
<proteinExistence type="predicted"/>
<feature type="compositionally biased region" description="Basic and acidic residues" evidence="1">
    <location>
        <begin position="489"/>
        <end position="522"/>
    </location>
</feature>
<feature type="domain" description="RNase III" evidence="2">
    <location>
        <begin position="25"/>
        <end position="141"/>
    </location>
</feature>
<sequence>MQAPTVFQFPVGVPCPRQAPPLSPELYKLVFDQPSMFKNADGHLKFGPSPEVEGLEFLGCRILEAIVGVLVASELREARGSVLTGVNNAVISHVQLSYYAGILGLADTVRLGKGFLPFRHKERTRSAILKVYVGALYRQLGWPETLEFFSPLFIPAVKHYDAQLREEQQAKAAAAAVVAVSSGTVNPPAKQLPKRKLGDEDVDPEAQGKKKKKRSRKNKRGGENQPNTAVGSSSPSAVASVAQPAQVTPGPPLRTPATAAAPAPKTNPTKPCEKVGEKKPSLERKKDNRRGRGGEKAGDKTGAGVKKVAQSLPSKKGGKAGKASSKPANPQPKIRDEAARQSTEVRKKFEGQLVEDGAALFAALGVTQKQQGQEPQLKQEAREKAQEQAQLVQEEAKASNEEEKRESKKPSDEMEVDDIVDYEVDSIVVDEKEDGISYTIEEQCVGGAMDTKEDEADAQAEDEGLSGRLENSLWAPKEGEEQPTLKVDTGNRDQVTEGRKPTPKLHHDQQPKQVQPRKEQPKGAKCGKSSKEHNRNGFQHRIQKRKGGA</sequence>
<dbReference type="EMBL" id="AQGS01000240">
    <property type="protein sequence ID" value="EPS41433.1"/>
    <property type="molecule type" value="Genomic_DNA"/>
</dbReference>
<name>S8BPQ9_DACHA</name>
<feature type="compositionally biased region" description="Low complexity" evidence="1">
    <location>
        <begin position="255"/>
        <end position="270"/>
    </location>
</feature>
<feature type="compositionally biased region" description="Basic and acidic residues" evidence="1">
    <location>
        <begin position="271"/>
        <end position="299"/>
    </location>
</feature>
<evidence type="ECO:0000313" key="4">
    <source>
        <dbReference type="Proteomes" id="UP000015100"/>
    </source>
</evidence>
<accession>S8BPQ9</accession>
<feature type="region of interest" description="Disordered" evidence="1">
    <location>
        <begin position="183"/>
        <end position="350"/>
    </location>
</feature>
<protein>
    <recommendedName>
        <fullName evidence="2">RNase III domain-containing protein</fullName>
    </recommendedName>
</protein>
<organism evidence="3 4">
    <name type="scientific">Dactylellina haptotyla (strain CBS 200.50)</name>
    <name type="common">Nematode-trapping fungus</name>
    <name type="synonym">Monacrosporium haptotylum</name>
    <dbReference type="NCBI Taxonomy" id="1284197"/>
    <lineage>
        <taxon>Eukaryota</taxon>
        <taxon>Fungi</taxon>
        <taxon>Dikarya</taxon>
        <taxon>Ascomycota</taxon>
        <taxon>Pezizomycotina</taxon>
        <taxon>Orbiliomycetes</taxon>
        <taxon>Orbiliales</taxon>
        <taxon>Orbiliaceae</taxon>
        <taxon>Dactylellina</taxon>
    </lineage>
</organism>
<feature type="compositionally biased region" description="Basic and acidic residues" evidence="1">
    <location>
        <begin position="394"/>
        <end position="412"/>
    </location>
</feature>
<reference evidence="3 4" key="1">
    <citation type="journal article" date="2013" name="PLoS Genet.">
        <title>Genomic mechanisms accounting for the adaptation to parasitism in nematode-trapping fungi.</title>
        <authorList>
            <person name="Meerupati T."/>
            <person name="Andersson K.M."/>
            <person name="Friman E."/>
            <person name="Kumar D."/>
            <person name="Tunlid A."/>
            <person name="Ahren D."/>
        </authorList>
    </citation>
    <scope>NUCLEOTIDE SEQUENCE [LARGE SCALE GENOMIC DNA]</scope>
    <source>
        <strain evidence="3 4">CBS 200.50</strain>
    </source>
</reference>
<evidence type="ECO:0000256" key="1">
    <source>
        <dbReference type="SAM" id="MobiDB-lite"/>
    </source>
</evidence>
<gene>
    <name evidence="3" type="ORF">H072_4657</name>
</gene>
<dbReference type="HOGENOM" id="CLU_496077_0_0_1"/>
<evidence type="ECO:0000313" key="3">
    <source>
        <dbReference type="EMBL" id="EPS41433.1"/>
    </source>
</evidence>
<dbReference type="PROSITE" id="PS50142">
    <property type="entry name" value="RNASE_3_2"/>
    <property type="match status" value="1"/>
</dbReference>
<feature type="compositionally biased region" description="Basic residues" evidence="1">
    <location>
        <begin position="209"/>
        <end position="219"/>
    </location>
</feature>
<dbReference type="InterPro" id="IPR000999">
    <property type="entry name" value="RNase_III_dom"/>
</dbReference>
<feature type="compositionally biased region" description="Basic and acidic residues" evidence="1">
    <location>
        <begin position="333"/>
        <end position="350"/>
    </location>
</feature>
<dbReference type="Proteomes" id="UP000015100">
    <property type="component" value="Unassembled WGS sequence"/>
</dbReference>
<reference evidence="4" key="2">
    <citation type="submission" date="2013-04" db="EMBL/GenBank/DDBJ databases">
        <title>Genomic mechanisms accounting for the adaptation to parasitism in nematode-trapping fungi.</title>
        <authorList>
            <person name="Ahren D.G."/>
        </authorList>
    </citation>
    <scope>NUCLEOTIDE SEQUENCE [LARGE SCALE GENOMIC DNA]</scope>
    <source>
        <strain evidence="4">CBS 200.50</strain>
    </source>
</reference>
<feature type="compositionally biased region" description="Basic and acidic residues" evidence="1">
    <location>
        <begin position="377"/>
        <end position="386"/>
    </location>
</feature>
<keyword evidence="4" id="KW-1185">Reference proteome</keyword>
<dbReference type="GO" id="GO:0006396">
    <property type="term" value="P:RNA processing"/>
    <property type="evidence" value="ECO:0007669"/>
    <property type="project" value="InterPro"/>
</dbReference>
<feature type="compositionally biased region" description="Acidic residues" evidence="1">
    <location>
        <begin position="452"/>
        <end position="464"/>
    </location>
</feature>
<feature type="compositionally biased region" description="Low complexity" evidence="1">
    <location>
        <begin position="229"/>
        <end position="248"/>
    </location>
</feature>
<dbReference type="GO" id="GO:0004525">
    <property type="term" value="F:ribonuclease III activity"/>
    <property type="evidence" value="ECO:0007669"/>
    <property type="project" value="InterPro"/>
</dbReference>
<feature type="compositionally biased region" description="Acidic residues" evidence="1">
    <location>
        <begin position="413"/>
        <end position="424"/>
    </location>
</feature>
<dbReference type="SUPFAM" id="SSF69065">
    <property type="entry name" value="RNase III domain-like"/>
    <property type="match status" value="1"/>
</dbReference>
<dbReference type="AlphaFoldDB" id="S8BPQ9"/>
<comment type="caution">
    <text evidence="3">The sequence shown here is derived from an EMBL/GenBank/DDBJ whole genome shotgun (WGS) entry which is preliminary data.</text>
</comment>
<dbReference type="InterPro" id="IPR036389">
    <property type="entry name" value="RNase_III_sf"/>
</dbReference>
<feature type="region of interest" description="Disordered" evidence="1">
    <location>
        <begin position="366"/>
        <end position="549"/>
    </location>
</feature>